<dbReference type="GO" id="GO:0045936">
    <property type="term" value="P:negative regulation of phosphate metabolic process"/>
    <property type="evidence" value="ECO:0007669"/>
    <property type="project" value="InterPro"/>
</dbReference>
<evidence type="ECO:0000256" key="6">
    <source>
        <dbReference type="ARBA" id="ARBA00022592"/>
    </source>
</evidence>
<proteinExistence type="inferred from homology"/>
<keyword evidence="4 8" id="KW-0813">Transport</keyword>
<evidence type="ECO:0000313" key="11">
    <source>
        <dbReference type="Proteomes" id="UP000250086"/>
    </source>
</evidence>
<dbReference type="OrthoDB" id="9814256at2"/>
<dbReference type="NCBIfam" id="TIGR02135">
    <property type="entry name" value="phoU_full"/>
    <property type="match status" value="1"/>
</dbReference>
<dbReference type="Pfam" id="PF01895">
    <property type="entry name" value="PhoU"/>
    <property type="match status" value="2"/>
</dbReference>
<comment type="subcellular location">
    <subcellularLocation>
        <location evidence="1 8">Cytoplasm</location>
    </subcellularLocation>
</comment>
<evidence type="ECO:0000256" key="7">
    <source>
        <dbReference type="ARBA" id="ARBA00056181"/>
    </source>
</evidence>
<dbReference type="RefSeq" id="WP_113743621.1">
    <property type="nucleotide sequence ID" value="NZ_UAPU01000007.1"/>
</dbReference>
<dbReference type="PANTHER" id="PTHR42930:SF3">
    <property type="entry name" value="PHOSPHATE-SPECIFIC TRANSPORT SYSTEM ACCESSORY PROTEIN PHOU"/>
    <property type="match status" value="1"/>
</dbReference>
<dbReference type="InterPro" id="IPR028366">
    <property type="entry name" value="PhoU"/>
</dbReference>
<feature type="domain" description="PhoU" evidence="9">
    <location>
        <begin position="17"/>
        <end position="103"/>
    </location>
</feature>
<sequence>MRNKYTAQLKALNDALIDMGNMCQNAISLSCQALSSGDLELANKIFASDDMVDKQERDIESMCLSLILHQQPVASDLHAISAALKMITDLERIGDHACDIAEIMLHNKSGTLTMLHEIENMGSCVVTMLHTAIEAYIKRDLDMARGVYDLDDEVDTMFFNIKEHLIEKLKSDSASIGHDVLDVLMVAKYLERIGDHACNVAGWVVFAITGEHKHQNQP</sequence>
<gene>
    <name evidence="10" type="primary">phoU</name>
    <name evidence="10" type="ORF">NCTC13093_00823</name>
</gene>
<dbReference type="EMBL" id="UAPV01000001">
    <property type="protein sequence ID" value="SPT69447.1"/>
    <property type="molecule type" value="Genomic_DNA"/>
</dbReference>
<evidence type="ECO:0000256" key="1">
    <source>
        <dbReference type="ARBA" id="ARBA00004496"/>
    </source>
</evidence>
<dbReference type="GO" id="GO:0006817">
    <property type="term" value="P:phosphate ion transport"/>
    <property type="evidence" value="ECO:0007669"/>
    <property type="project" value="UniProtKB-KW"/>
</dbReference>
<dbReference type="GO" id="GO:0030643">
    <property type="term" value="P:intracellular phosphate ion homeostasis"/>
    <property type="evidence" value="ECO:0007669"/>
    <property type="project" value="InterPro"/>
</dbReference>
<comment type="similarity">
    <text evidence="2 8">Belongs to the PhoU family.</text>
</comment>
<accession>A0A2X0X2L4</accession>
<reference evidence="10 11" key="1">
    <citation type="submission" date="2018-06" db="EMBL/GenBank/DDBJ databases">
        <authorList>
            <consortium name="Pathogen Informatics"/>
            <person name="Doyle S."/>
        </authorList>
    </citation>
    <scope>NUCLEOTIDE SEQUENCE [LARGE SCALE GENOMIC DNA]</scope>
    <source>
        <strain evidence="10 11">NCTC13093</strain>
    </source>
</reference>
<comment type="function">
    <text evidence="7 8">Plays a role in the regulation of phosphate uptake.</text>
</comment>
<keyword evidence="5 8" id="KW-0963">Cytoplasm</keyword>
<evidence type="ECO:0000256" key="2">
    <source>
        <dbReference type="ARBA" id="ARBA00008107"/>
    </source>
</evidence>
<evidence type="ECO:0000256" key="3">
    <source>
        <dbReference type="ARBA" id="ARBA00011738"/>
    </source>
</evidence>
<evidence type="ECO:0000313" key="10">
    <source>
        <dbReference type="EMBL" id="SPT69447.1"/>
    </source>
</evidence>
<dbReference type="InterPro" id="IPR026022">
    <property type="entry name" value="PhoU_dom"/>
</dbReference>
<dbReference type="PIRSF" id="PIRSF003107">
    <property type="entry name" value="PhoU"/>
    <property type="match status" value="1"/>
</dbReference>
<feature type="domain" description="PhoU" evidence="9">
    <location>
        <begin position="118"/>
        <end position="204"/>
    </location>
</feature>
<dbReference type="Proteomes" id="UP000250086">
    <property type="component" value="Unassembled WGS sequence"/>
</dbReference>
<dbReference type="FunFam" id="1.20.58.220:FF:000004">
    <property type="entry name" value="Phosphate-specific transport system accessory protein PhoU"/>
    <property type="match status" value="1"/>
</dbReference>
<evidence type="ECO:0000256" key="5">
    <source>
        <dbReference type="ARBA" id="ARBA00022490"/>
    </source>
</evidence>
<comment type="subunit">
    <text evidence="3 8">Homodimer.</text>
</comment>
<dbReference type="PANTHER" id="PTHR42930">
    <property type="entry name" value="PHOSPHATE-SPECIFIC TRANSPORT SYSTEM ACCESSORY PROTEIN PHOU"/>
    <property type="match status" value="1"/>
</dbReference>
<evidence type="ECO:0000256" key="4">
    <source>
        <dbReference type="ARBA" id="ARBA00022448"/>
    </source>
</evidence>
<keyword evidence="6 8" id="KW-0592">Phosphate transport</keyword>
<organism evidence="10 11">
    <name type="scientific">Anaerobiospirillum thomasii</name>
    <dbReference type="NCBI Taxonomy" id="179995"/>
    <lineage>
        <taxon>Bacteria</taxon>
        <taxon>Pseudomonadati</taxon>
        <taxon>Pseudomonadota</taxon>
        <taxon>Gammaproteobacteria</taxon>
        <taxon>Aeromonadales</taxon>
        <taxon>Succinivibrionaceae</taxon>
        <taxon>Anaerobiospirillum</taxon>
    </lineage>
</organism>
<dbReference type="AlphaFoldDB" id="A0A2X0X2L4"/>
<dbReference type="GO" id="GO:0005737">
    <property type="term" value="C:cytoplasm"/>
    <property type="evidence" value="ECO:0007669"/>
    <property type="project" value="UniProtKB-SubCell"/>
</dbReference>
<dbReference type="InterPro" id="IPR038078">
    <property type="entry name" value="PhoU-like_sf"/>
</dbReference>
<evidence type="ECO:0000259" key="9">
    <source>
        <dbReference type="Pfam" id="PF01895"/>
    </source>
</evidence>
<evidence type="ECO:0000256" key="8">
    <source>
        <dbReference type="PIRNR" id="PIRNR003107"/>
    </source>
</evidence>
<dbReference type="SUPFAM" id="SSF109755">
    <property type="entry name" value="PhoU-like"/>
    <property type="match status" value="1"/>
</dbReference>
<dbReference type="Gene3D" id="1.20.58.220">
    <property type="entry name" value="Phosphate transport system protein phou homolog 2, domain 2"/>
    <property type="match status" value="1"/>
</dbReference>
<protein>
    <recommendedName>
        <fullName evidence="8">Phosphate-specific transport system accessory protein PhoU</fullName>
    </recommendedName>
</protein>
<name>A0A2X0X2L4_9GAMM</name>
<dbReference type="PROSITE" id="PS51257">
    <property type="entry name" value="PROKAR_LIPOPROTEIN"/>
    <property type="match status" value="1"/>
</dbReference>
<keyword evidence="11" id="KW-1185">Reference proteome</keyword>